<proteinExistence type="predicted"/>
<dbReference type="AlphaFoldDB" id="A0A841PYW1"/>
<feature type="transmembrane region" description="Helical" evidence="1">
    <location>
        <begin position="84"/>
        <end position="109"/>
    </location>
</feature>
<feature type="transmembrane region" description="Helical" evidence="1">
    <location>
        <begin position="46"/>
        <end position="63"/>
    </location>
</feature>
<dbReference type="EMBL" id="JACHHJ010000002">
    <property type="protein sequence ID" value="MBB6449652.1"/>
    <property type="molecule type" value="Genomic_DNA"/>
</dbReference>
<comment type="caution">
    <text evidence="2">The sequence shown here is derived from an EMBL/GenBank/DDBJ whole genome shotgun (WGS) entry which is preliminary data.</text>
</comment>
<protein>
    <submittedName>
        <fullName evidence="2">Uncharacterized protein</fullName>
    </submittedName>
</protein>
<dbReference type="RefSeq" id="WP_184403642.1">
    <property type="nucleotide sequence ID" value="NZ_JACHHJ010000002.1"/>
</dbReference>
<evidence type="ECO:0000313" key="3">
    <source>
        <dbReference type="Proteomes" id="UP000568839"/>
    </source>
</evidence>
<dbReference type="Proteomes" id="UP000568839">
    <property type="component" value="Unassembled WGS sequence"/>
</dbReference>
<sequence length="110" mass="12761">MMDLTYEELKRKAVIRHFVNLPIAMFVGIIMAHTILNNQMPTLVELSPYVIGVYIGGAGSWFFRSEKKIVEKERKQQEKKSTKSTMSIVLEYFITFLALVIFLSMLSFYT</sequence>
<evidence type="ECO:0000313" key="2">
    <source>
        <dbReference type="EMBL" id="MBB6449652.1"/>
    </source>
</evidence>
<keyword evidence="3" id="KW-1185">Reference proteome</keyword>
<keyword evidence="1" id="KW-0472">Membrane</keyword>
<reference evidence="2 3" key="1">
    <citation type="submission" date="2020-08" db="EMBL/GenBank/DDBJ databases">
        <title>Genomic Encyclopedia of Type Strains, Phase IV (KMG-IV): sequencing the most valuable type-strain genomes for metagenomic binning, comparative biology and taxonomic classification.</title>
        <authorList>
            <person name="Goeker M."/>
        </authorList>
    </citation>
    <scope>NUCLEOTIDE SEQUENCE [LARGE SCALE GENOMIC DNA]</scope>
    <source>
        <strain evidence="2 3">DSM 21769</strain>
    </source>
</reference>
<organism evidence="2 3">
    <name type="scientific">Geomicrobium halophilum</name>
    <dbReference type="NCBI Taxonomy" id="549000"/>
    <lineage>
        <taxon>Bacteria</taxon>
        <taxon>Bacillati</taxon>
        <taxon>Bacillota</taxon>
        <taxon>Bacilli</taxon>
        <taxon>Bacillales</taxon>
        <taxon>Geomicrobium</taxon>
    </lineage>
</organism>
<gene>
    <name evidence="2" type="ORF">HNR44_001630</name>
</gene>
<evidence type="ECO:0000256" key="1">
    <source>
        <dbReference type="SAM" id="Phobius"/>
    </source>
</evidence>
<keyword evidence="1" id="KW-1133">Transmembrane helix</keyword>
<feature type="transmembrane region" description="Helical" evidence="1">
    <location>
        <begin position="21"/>
        <end position="40"/>
    </location>
</feature>
<keyword evidence="1" id="KW-0812">Transmembrane</keyword>
<accession>A0A841PYW1</accession>
<name>A0A841PYW1_9BACL</name>